<dbReference type="InterPro" id="IPR004107">
    <property type="entry name" value="Integrase_SAM-like_N"/>
</dbReference>
<comment type="similarity">
    <text evidence="2">Belongs to the 'phage' integrase family.</text>
</comment>
<evidence type="ECO:0000313" key="10">
    <source>
        <dbReference type="Proteomes" id="UP000574276"/>
    </source>
</evidence>
<keyword evidence="4 6" id="KW-0238">DNA-binding</keyword>
<evidence type="ECO:0000313" key="9">
    <source>
        <dbReference type="EMBL" id="MBB2183060.1"/>
    </source>
</evidence>
<organism evidence="9 10">
    <name type="scientific">Variimorphobacter saccharofermentans</name>
    <dbReference type="NCBI Taxonomy" id="2755051"/>
    <lineage>
        <taxon>Bacteria</taxon>
        <taxon>Bacillati</taxon>
        <taxon>Bacillota</taxon>
        <taxon>Clostridia</taxon>
        <taxon>Lachnospirales</taxon>
        <taxon>Lachnospiraceae</taxon>
        <taxon>Variimorphobacter</taxon>
    </lineage>
</organism>
<dbReference type="PROSITE" id="PS51898">
    <property type="entry name" value="TYR_RECOMBINASE"/>
    <property type="match status" value="1"/>
</dbReference>
<dbReference type="PANTHER" id="PTHR30349:SF81">
    <property type="entry name" value="TYROSINE RECOMBINASE XERC"/>
    <property type="match status" value="1"/>
</dbReference>
<dbReference type="RefSeq" id="WP_228352743.1">
    <property type="nucleotide sequence ID" value="NZ_JACEGA010000001.1"/>
</dbReference>
<dbReference type="InterPro" id="IPR011010">
    <property type="entry name" value="DNA_brk_join_enz"/>
</dbReference>
<dbReference type="Gene3D" id="1.10.443.10">
    <property type="entry name" value="Intergrase catalytic core"/>
    <property type="match status" value="1"/>
</dbReference>
<dbReference type="EMBL" id="JACEGA010000001">
    <property type="protein sequence ID" value="MBB2183060.1"/>
    <property type="molecule type" value="Genomic_DNA"/>
</dbReference>
<keyword evidence="5" id="KW-0233">DNA recombination</keyword>
<protein>
    <submittedName>
        <fullName evidence="9">Tyrosine-type recombinase/integrase</fullName>
    </submittedName>
</protein>
<keyword evidence="10" id="KW-1185">Reference proteome</keyword>
<sequence length="291" mass="33076">MEQYVMDFIAYLQNVKHASKNTLQAYKNDLKKLMAFLDKQSVFSVGKITETNLNSYILSLEKEGLSPSSVSRNIASIKSFLLYLVKHGIMTGDPSERIKAPKVSKKTPQIIDNDLMERLLQQPNVNTPKGIRDRAILELLYATGIKVSELIMLKLTDINMTGRYITCREFKERNIPFGKSAESAIKQYLKIRQECFNKYDLDYLFLNISGEQLSRQGLWKILKGYAAMVGMKNISPNAIRHTFAAHMIRNGADLGSVQEFLGHADITTTQLYLTNPANNSREVYMNTHPRA</sequence>
<feature type="domain" description="Tyr recombinase" evidence="7">
    <location>
        <begin position="106"/>
        <end position="285"/>
    </location>
</feature>
<dbReference type="Proteomes" id="UP000574276">
    <property type="component" value="Unassembled WGS sequence"/>
</dbReference>
<keyword evidence="3" id="KW-0229">DNA integration</keyword>
<comment type="function">
    <text evidence="1">Site-specific tyrosine recombinase, which acts by catalyzing the cutting and rejoining of the recombining DNA molecules.</text>
</comment>
<dbReference type="InterPro" id="IPR002104">
    <property type="entry name" value="Integrase_catalytic"/>
</dbReference>
<dbReference type="InterPro" id="IPR010998">
    <property type="entry name" value="Integrase_recombinase_N"/>
</dbReference>
<dbReference type="GO" id="GO:0006310">
    <property type="term" value="P:DNA recombination"/>
    <property type="evidence" value="ECO:0007669"/>
    <property type="project" value="UniProtKB-KW"/>
</dbReference>
<comment type="caution">
    <text evidence="9">The sequence shown here is derived from an EMBL/GenBank/DDBJ whole genome shotgun (WGS) entry which is preliminary data.</text>
</comment>
<reference evidence="9 10" key="1">
    <citation type="submission" date="2020-07" db="EMBL/GenBank/DDBJ databases">
        <title>Characterization and genome sequencing of isolate MD1, a novel member within the family Lachnospiraceae.</title>
        <authorList>
            <person name="Rettenmaier R."/>
            <person name="Di Bello L."/>
            <person name="Zinser C."/>
            <person name="Scheitz K."/>
            <person name="Liebl W."/>
            <person name="Zverlov V."/>
        </authorList>
    </citation>
    <scope>NUCLEOTIDE SEQUENCE [LARGE SCALE GENOMIC DNA]</scope>
    <source>
        <strain evidence="9 10">MD1</strain>
    </source>
</reference>
<dbReference type="InterPro" id="IPR013762">
    <property type="entry name" value="Integrase-like_cat_sf"/>
</dbReference>
<proteinExistence type="inferred from homology"/>
<evidence type="ECO:0000256" key="1">
    <source>
        <dbReference type="ARBA" id="ARBA00003283"/>
    </source>
</evidence>
<evidence type="ECO:0000256" key="6">
    <source>
        <dbReference type="PROSITE-ProRule" id="PRU01248"/>
    </source>
</evidence>
<evidence type="ECO:0000256" key="4">
    <source>
        <dbReference type="ARBA" id="ARBA00023125"/>
    </source>
</evidence>
<accession>A0A839K079</accession>
<evidence type="ECO:0000256" key="3">
    <source>
        <dbReference type="ARBA" id="ARBA00022908"/>
    </source>
</evidence>
<dbReference type="Pfam" id="PF00589">
    <property type="entry name" value="Phage_integrase"/>
    <property type="match status" value="1"/>
</dbReference>
<evidence type="ECO:0000259" key="8">
    <source>
        <dbReference type="PROSITE" id="PS51900"/>
    </source>
</evidence>
<dbReference type="InterPro" id="IPR050090">
    <property type="entry name" value="Tyrosine_recombinase_XerCD"/>
</dbReference>
<name>A0A839K079_9FIRM</name>
<evidence type="ECO:0000256" key="5">
    <source>
        <dbReference type="ARBA" id="ARBA00023172"/>
    </source>
</evidence>
<evidence type="ECO:0000256" key="2">
    <source>
        <dbReference type="ARBA" id="ARBA00008857"/>
    </source>
</evidence>
<dbReference type="GO" id="GO:0003677">
    <property type="term" value="F:DNA binding"/>
    <property type="evidence" value="ECO:0007669"/>
    <property type="project" value="UniProtKB-UniRule"/>
</dbReference>
<evidence type="ECO:0000259" key="7">
    <source>
        <dbReference type="PROSITE" id="PS51898"/>
    </source>
</evidence>
<dbReference type="AlphaFoldDB" id="A0A839K079"/>
<dbReference type="Gene3D" id="1.10.150.130">
    <property type="match status" value="1"/>
</dbReference>
<dbReference type="SUPFAM" id="SSF56349">
    <property type="entry name" value="DNA breaking-rejoining enzymes"/>
    <property type="match status" value="1"/>
</dbReference>
<feature type="domain" description="Core-binding (CB)" evidence="8">
    <location>
        <begin position="1"/>
        <end position="85"/>
    </location>
</feature>
<dbReference type="InterPro" id="IPR044068">
    <property type="entry name" value="CB"/>
</dbReference>
<dbReference type="CDD" id="cd00798">
    <property type="entry name" value="INT_XerDC_C"/>
    <property type="match status" value="1"/>
</dbReference>
<dbReference type="PROSITE" id="PS51900">
    <property type="entry name" value="CB"/>
    <property type="match status" value="1"/>
</dbReference>
<dbReference type="PANTHER" id="PTHR30349">
    <property type="entry name" value="PHAGE INTEGRASE-RELATED"/>
    <property type="match status" value="1"/>
</dbReference>
<dbReference type="GO" id="GO:0015074">
    <property type="term" value="P:DNA integration"/>
    <property type="evidence" value="ECO:0007669"/>
    <property type="project" value="UniProtKB-KW"/>
</dbReference>
<dbReference type="Pfam" id="PF02899">
    <property type="entry name" value="Phage_int_SAM_1"/>
    <property type="match status" value="1"/>
</dbReference>
<gene>
    <name evidence="9" type="ORF">H0486_09230</name>
</gene>